<protein>
    <submittedName>
        <fullName evidence="3">Uncharacterized protein</fullName>
    </submittedName>
</protein>
<reference evidence="3" key="1">
    <citation type="journal article" date="2021" name="Nat. Commun.">
        <title>Genetic determinants of endophytism in the Arabidopsis root mycobiome.</title>
        <authorList>
            <person name="Mesny F."/>
            <person name="Miyauchi S."/>
            <person name="Thiergart T."/>
            <person name="Pickel B."/>
            <person name="Atanasova L."/>
            <person name="Karlsson M."/>
            <person name="Huettel B."/>
            <person name="Barry K.W."/>
            <person name="Haridas S."/>
            <person name="Chen C."/>
            <person name="Bauer D."/>
            <person name="Andreopoulos W."/>
            <person name="Pangilinan J."/>
            <person name="LaButti K."/>
            <person name="Riley R."/>
            <person name="Lipzen A."/>
            <person name="Clum A."/>
            <person name="Drula E."/>
            <person name="Henrissat B."/>
            <person name="Kohler A."/>
            <person name="Grigoriev I.V."/>
            <person name="Martin F.M."/>
            <person name="Hacquard S."/>
        </authorList>
    </citation>
    <scope>NUCLEOTIDE SEQUENCE</scope>
    <source>
        <strain evidence="3">FSSC 5 MPI-SDFR-AT-0091</strain>
    </source>
</reference>
<evidence type="ECO:0000256" key="2">
    <source>
        <dbReference type="SAM" id="Phobius"/>
    </source>
</evidence>
<organism evidence="3 4">
    <name type="scientific">Fusarium solani</name>
    <name type="common">Filamentous fungus</name>
    <dbReference type="NCBI Taxonomy" id="169388"/>
    <lineage>
        <taxon>Eukaryota</taxon>
        <taxon>Fungi</taxon>
        <taxon>Dikarya</taxon>
        <taxon>Ascomycota</taxon>
        <taxon>Pezizomycotina</taxon>
        <taxon>Sordariomycetes</taxon>
        <taxon>Hypocreomycetidae</taxon>
        <taxon>Hypocreales</taxon>
        <taxon>Nectriaceae</taxon>
        <taxon>Fusarium</taxon>
        <taxon>Fusarium solani species complex</taxon>
    </lineage>
</organism>
<evidence type="ECO:0000313" key="3">
    <source>
        <dbReference type="EMBL" id="KAH7274531.1"/>
    </source>
</evidence>
<dbReference type="EMBL" id="JAGTJS010000002">
    <property type="protein sequence ID" value="KAH7274531.1"/>
    <property type="molecule type" value="Genomic_DNA"/>
</dbReference>
<evidence type="ECO:0000313" key="4">
    <source>
        <dbReference type="Proteomes" id="UP000736672"/>
    </source>
</evidence>
<comment type="caution">
    <text evidence="3">The sequence shown here is derived from an EMBL/GenBank/DDBJ whole genome shotgun (WGS) entry which is preliminary data.</text>
</comment>
<gene>
    <name evidence="3" type="ORF">B0J15DRAFT_133047</name>
</gene>
<feature type="transmembrane region" description="Helical" evidence="2">
    <location>
        <begin position="175"/>
        <end position="196"/>
    </location>
</feature>
<dbReference type="AlphaFoldDB" id="A0A9P9L5G8"/>
<feature type="region of interest" description="Disordered" evidence="1">
    <location>
        <begin position="1"/>
        <end position="21"/>
    </location>
</feature>
<keyword evidence="2" id="KW-0472">Membrane</keyword>
<dbReference type="Proteomes" id="UP000736672">
    <property type="component" value="Unassembled WGS sequence"/>
</dbReference>
<keyword evidence="4" id="KW-1185">Reference proteome</keyword>
<keyword evidence="2" id="KW-1133">Transmembrane helix</keyword>
<evidence type="ECO:0000256" key="1">
    <source>
        <dbReference type="SAM" id="MobiDB-lite"/>
    </source>
</evidence>
<proteinExistence type="predicted"/>
<accession>A0A9P9L5G8</accession>
<name>A0A9P9L5G8_FUSSL</name>
<keyword evidence="2" id="KW-0812">Transmembrane</keyword>
<sequence>MLLRTEREGRGRRRRSERIRSETGDGRECRVFWGEPGPGAGRTGRTGTCRVDSHRVQLESPRRRVADAIHRRPQKELPCSTPALPRPAISVEVPRYPRDTTPAPGRQLSRDGYGERHRLLKLHGSQVPPLPIEQVEYIRVQEPNGCIEIDCPLLDNFVYSAQSLTDPRRGKTPLWSWWIWWRCLVMLIFFPLRGWLARKGRARRERQGLRRSTERSSKTSVIPDDVLKEEVEAAAHTQRPLSSLVKVSHEVADHQSSTSQVSRKILRNLTLPP</sequence>